<dbReference type="InParanoid" id="A0A804MGR4"/>
<dbReference type="InterPro" id="IPR032675">
    <property type="entry name" value="LRR_dom_sf"/>
</dbReference>
<dbReference type="Proteomes" id="UP000007305">
    <property type="component" value="Chromosome 2"/>
</dbReference>
<evidence type="ECO:0000256" key="1">
    <source>
        <dbReference type="ARBA" id="ARBA00022614"/>
    </source>
</evidence>
<dbReference type="EnsemblPlants" id="Zm00001eb084390_T001">
    <property type="protein sequence ID" value="Zm00001eb084390_P001"/>
    <property type="gene ID" value="Zm00001eb084390"/>
</dbReference>
<keyword evidence="1" id="KW-0433">Leucine-rich repeat</keyword>
<organism evidence="5 6">
    <name type="scientific">Zea mays</name>
    <name type="common">Maize</name>
    <dbReference type="NCBI Taxonomy" id="4577"/>
    <lineage>
        <taxon>Eukaryota</taxon>
        <taxon>Viridiplantae</taxon>
        <taxon>Streptophyta</taxon>
        <taxon>Embryophyta</taxon>
        <taxon>Tracheophyta</taxon>
        <taxon>Spermatophyta</taxon>
        <taxon>Magnoliopsida</taxon>
        <taxon>Liliopsida</taxon>
        <taxon>Poales</taxon>
        <taxon>Poaceae</taxon>
        <taxon>PACMAD clade</taxon>
        <taxon>Panicoideae</taxon>
        <taxon>Andropogonodae</taxon>
        <taxon>Andropogoneae</taxon>
        <taxon>Tripsacinae</taxon>
        <taxon>Zea</taxon>
    </lineage>
</organism>
<protein>
    <recommendedName>
        <fullName evidence="4">Leucine-rich repeat-containing N-terminal plant-type domain-containing protein</fullName>
    </recommendedName>
</protein>
<keyword evidence="6" id="KW-1185">Reference proteome</keyword>
<evidence type="ECO:0000313" key="5">
    <source>
        <dbReference type="EnsemblPlants" id="Zm00001eb084390_P001"/>
    </source>
</evidence>
<reference evidence="5" key="3">
    <citation type="submission" date="2021-05" db="UniProtKB">
        <authorList>
            <consortium name="EnsemblPlants"/>
        </authorList>
    </citation>
    <scope>IDENTIFICATION</scope>
    <source>
        <strain evidence="5">cv. B73</strain>
    </source>
</reference>
<reference evidence="6" key="1">
    <citation type="submission" date="2015-12" db="EMBL/GenBank/DDBJ databases">
        <title>Update maize B73 reference genome by single molecule sequencing technologies.</title>
        <authorList>
            <consortium name="Maize Genome Sequencing Project"/>
            <person name="Ware D."/>
        </authorList>
    </citation>
    <scope>NUCLEOTIDE SEQUENCE [LARGE SCALE GENOMIC DNA]</scope>
    <source>
        <strain evidence="6">cv. B73</strain>
    </source>
</reference>
<dbReference type="Pfam" id="PF00560">
    <property type="entry name" value="LRR_1"/>
    <property type="match status" value="1"/>
</dbReference>
<dbReference type="Gramene" id="Zm00001eb084390_T001">
    <property type="protein sequence ID" value="Zm00001eb084390_P001"/>
    <property type="gene ID" value="Zm00001eb084390"/>
</dbReference>
<evidence type="ECO:0000256" key="2">
    <source>
        <dbReference type="ARBA" id="ARBA00022729"/>
    </source>
</evidence>
<dbReference type="InterPro" id="IPR001611">
    <property type="entry name" value="Leu-rich_rpt"/>
</dbReference>
<keyword evidence="3" id="KW-0677">Repeat</keyword>
<feature type="domain" description="Leucine-rich repeat-containing N-terminal plant-type" evidence="4">
    <location>
        <begin position="80"/>
        <end position="118"/>
    </location>
</feature>
<accession>A0A804MGR4</accession>
<dbReference type="Pfam" id="PF08263">
    <property type="entry name" value="LRRNT_2"/>
    <property type="match status" value="1"/>
</dbReference>
<reference evidence="5" key="2">
    <citation type="submission" date="2019-07" db="EMBL/GenBank/DDBJ databases">
        <authorList>
            <person name="Seetharam A."/>
            <person name="Woodhouse M."/>
            <person name="Cannon E."/>
        </authorList>
    </citation>
    <scope>NUCLEOTIDE SEQUENCE [LARGE SCALE GENOMIC DNA]</scope>
    <source>
        <strain evidence="5">cv. B73</strain>
    </source>
</reference>
<dbReference type="AlphaFoldDB" id="A0A804MGR4"/>
<proteinExistence type="predicted"/>
<dbReference type="PANTHER" id="PTHR47988">
    <property type="entry name" value="SOMATIC EMBRYOGENESIS RECEPTOR KINASE 1"/>
    <property type="match status" value="1"/>
</dbReference>
<evidence type="ECO:0000313" key="6">
    <source>
        <dbReference type="Proteomes" id="UP000007305"/>
    </source>
</evidence>
<evidence type="ECO:0000256" key="3">
    <source>
        <dbReference type="ARBA" id="ARBA00022737"/>
    </source>
</evidence>
<sequence length="244" mass="26786">MNRVRLELRDAGADQSILSSVPIGPWKNKIDTMRPLHCHSSQNNNRAAGGPWSARSLALALALLPLLSLLSPTGCASSTEQDGVSLLKFLQGLSQDSDLATSWRNDTDWCTWKGITCDIDDLNSIDFSSLPRLKVLDFMDNNFTGIVPESLYSCNDLITLRLSSNGFHDQLLPGIGRLKSLRFLSLTNNLFTNVTNALQILKSAPSLTTLLIDTNFRGEAMPEDETIDGYRNLQVLSLADCSLS</sequence>
<dbReference type="InterPro" id="IPR013210">
    <property type="entry name" value="LRR_N_plant-typ"/>
</dbReference>
<name>A0A804MGR4_MAIZE</name>
<dbReference type="Gene3D" id="3.80.10.10">
    <property type="entry name" value="Ribonuclease Inhibitor"/>
    <property type="match status" value="1"/>
</dbReference>
<keyword evidence="2" id="KW-0732">Signal</keyword>
<evidence type="ECO:0000259" key="4">
    <source>
        <dbReference type="Pfam" id="PF08263"/>
    </source>
</evidence>
<dbReference type="SUPFAM" id="SSF52058">
    <property type="entry name" value="L domain-like"/>
    <property type="match status" value="1"/>
</dbReference>